<dbReference type="AlphaFoldDB" id="A0A3S4UXD5"/>
<gene>
    <name evidence="1" type="ORF">NCTC11636_01334</name>
</gene>
<evidence type="ECO:0000313" key="2">
    <source>
        <dbReference type="Proteomes" id="UP000266895"/>
    </source>
</evidence>
<keyword evidence="2" id="KW-1185">Reference proteome</keyword>
<protein>
    <submittedName>
        <fullName evidence="1">Uncharacterized protein</fullName>
    </submittedName>
</protein>
<dbReference type="KEGG" id="ahw:NCTC11636_01334"/>
<dbReference type="Proteomes" id="UP000266895">
    <property type="component" value="Chromosome"/>
</dbReference>
<evidence type="ECO:0000313" key="1">
    <source>
        <dbReference type="EMBL" id="VEG28049.1"/>
    </source>
</evidence>
<name>A0A3S4UXD5_9ACTO</name>
<reference evidence="1 2" key="1">
    <citation type="submission" date="2018-12" db="EMBL/GenBank/DDBJ databases">
        <authorList>
            <consortium name="Pathogen Informatics"/>
        </authorList>
    </citation>
    <scope>NUCLEOTIDE SEQUENCE [LARGE SCALE GENOMIC DNA]</scope>
    <source>
        <strain evidence="1 2">NCTC11636</strain>
    </source>
</reference>
<dbReference type="RefSeq" id="WP_126382432.1">
    <property type="nucleotide sequence ID" value="NZ_LR134350.1"/>
</dbReference>
<proteinExistence type="predicted"/>
<sequence length="67" mass="7147">MGGSLVGQTPVVVVLQDIFDLIVSALGGDERYPRPVTAVAAEVERVREERTLAAAHDVIAAMTPWAM</sequence>
<dbReference type="EMBL" id="LR134350">
    <property type="protein sequence ID" value="VEG28049.1"/>
    <property type="molecule type" value="Genomic_DNA"/>
</dbReference>
<accession>A0A3S4UXD5</accession>
<organism evidence="1 2">
    <name type="scientific">Actinomyces howellii</name>
    <dbReference type="NCBI Taxonomy" id="52771"/>
    <lineage>
        <taxon>Bacteria</taxon>
        <taxon>Bacillati</taxon>
        <taxon>Actinomycetota</taxon>
        <taxon>Actinomycetes</taxon>
        <taxon>Actinomycetales</taxon>
        <taxon>Actinomycetaceae</taxon>
        <taxon>Actinomyces</taxon>
    </lineage>
</organism>